<reference evidence="1 3" key="1">
    <citation type="submission" date="2015-07" db="EMBL/GenBank/DDBJ databases">
        <title>Fjat-14205 dsm 2895.</title>
        <authorList>
            <person name="Liu B."/>
            <person name="Wang J."/>
            <person name="Zhu Y."/>
            <person name="Liu G."/>
            <person name="Chen Q."/>
            <person name="Chen Z."/>
            <person name="Lan J."/>
            <person name="Che J."/>
            <person name="Ge C."/>
            <person name="Shi H."/>
            <person name="Pan Z."/>
            <person name="Liu X."/>
        </authorList>
    </citation>
    <scope>NUCLEOTIDE SEQUENCE [LARGE SCALE GENOMIC DNA]</scope>
    <source>
        <strain evidence="1 3">DSM 2895</strain>
    </source>
</reference>
<dbReference type="OrthoDB" id="9948696at2"/>
<sequence length="59" mass="6844">MSEGLEQLLRLVLDEKLSPVLENQQKMQQDITEIKKTVGRIEETVDCLEADELEDKRKS</sequence>
<proteinExistence type="predicted"/>
<evidence type="ECO:0000313" key="2">
    <source>
        <dbReference type="EMBL" id="SDI46812.1"/>
    </source>
</evidence>
<accession>A0A0D1XDE2</accession>
<dbReference type="RefSeq" id="WP_043067621.1">
    <property type="nucleotide sequence ID" value="NZ_BJOA01000283.1"/>
</dbReference>
<organism evidence="1 3">
    <name type="scientific">Aneurinibacillus migulanus</name>
    <name type="common">Bacillus migulanus</name>
    <dbReference type="NCBI Taxonomy" id="47500"/>
    <lineage>
        <taxon>Bacteria</taxon>
        <taxon>Bacillati</taxon>
        <taxon>Bacillota</taxon>
        <taxon>Bacilli</taxon>
        <taxon>Bacillales</taxon>
        <taxon>Paenibacillaceae</taxon>
        <taxon>Aneurinibacillus group</taxon>
        <taxon>Aneurinibacillus</taxon>
    </lineage>
</organism>
<evidence type="ECO:0000313" key="1">
    <source>
        <dbReference type="EMBL" id="KON94575.1"/>
    </source>
</evidence>
<keyword evidence="3" id="KW-1185">Reference proteome</keyword>
<protein>
    <submittedName>
        <fullName evidence="1">Uncharacterized protein</fullName>
    </submittedName>
</protein>
<dbReference type="Proteomes" id="UP000037269">
    <property type="component" value="Unassembled WGS sequence"/>
</dbReference>
<gene>
    <name evidence="1" type="ORF">AF333_02765</name>
    <name evidence="2" type="ORF">SAMN04487909_104121</name>
</gene>
<dbReference type="Proteomes" id="UP000182836">
    <property type="component" value="Unassembled WGS sequence"/>
</dbReference>
<name>A0A0D1XDE2_ANEMI</name>
<dbReference type="PATRIC" id="fig|47500.8.peg.2903"/>
<dbReference type="EMBL" id="LGUG01000004">
    <property type="protein sequence ID" value="KON94575.1"/>
    <property type="molecule type" value="Genomic_DNA"/>
</dbReference>
<dbReference type="EMBL" id="FNED01000004">
    <property type="protein sequence ID" value="SDI46812.1"/>
    <property type="molecule type" value="Genomic_DNA"/>
</dbReference>
<dbReference type="AlphaFoldDB" id="A0A0D1XDE2"/>
<reference evidence="2 4" key="2">
    <citation type="submission" date="2016-10" db="EMBL/GenBank/DDBJ databases">
        <authorList>
            <person name="de Groot N.N."/>
        </authorList>
    </citation>
    <scope>NUCLEOTIDE SEQUENCE [LARGE SCALE GENOMIC DNA]</scope>
    <source>
        <strain evidence="2 4">DSM 2895</strain>
    </source>
</reference>
<dbReference type="GeneID" id="42304132"/>
<evidence type="ECO:0000313" key="3">
    <source>
        <dbReference type="Proteomes" id="UP000037269"/>
    </source>
</evidence>
<evidence type="ECO:0000313" key="4">
    <source>
        <dbReference type="Proteomes" id="UP000182836"/>
    </source>
</evidence>